<evidence type="ECO:0000313" key="1">
    <source>
        <dbReference type="EMBL" id="CAB3980605.1"/>
    </source>
</evidence>
<dbReference type="PANTHER" id="PTHR31424">
    <property type="entry name" value="PROTEIN CBG23806"/>
    <property type="match status" value="1"/>
</dbReference>
<gene>
    <name evidence="1" type="ORF">PACLA_8A057862</name>
</gene>
<comment type="caution">
    <text evidence="1">The sequence shown here is derived from an EMBL/GenBank/DDBJ whole genome shotgun (WGS) entry which is preliminary data.</text>
</comment>
<organism evidence="1 2">
    <name type="scientific">Paramuricea clavata</name>
    <name type="common">Red gorgonian</name>
    <name type="synonym">Violescent sea-whip</name>
    <dbReference type="NCBI Taxonomy" id="317549"/>
    <lineage>
        <taxon>Eukaryota</taxon>
        <taxon>Metazoa</taxon>
        <taxon>Cnidaria</taxon>
        <taxon>Anthozoa</taxon>
        <taxon>Octocorallia</taxon>
        <taxon>Malacalcyonacea</taxon>
        <taxon>Plexauridae</taxon>
        <taxon>Paramuricea</taxon>
    </lineage>
</organism>
<dbReference type="EMBL" id="CACRXK020000305">
    <property type="protein sequence ID" value="CAB3980605.1"/>
    <property type="molecule type" value="Genomic_DNA"/>
</dbReference>
<accession>A0A6S7FLD8</accession>
<dbReference type="AlphaFoldDB" id="A0A6S7FLD8"/>
<dbReference type="Proteomes" id="UP001152795">
    <property type="component" value="Unassembled WGS sequence"/>
</dbReference>
<dbReference type="PANTHER" id="PTHR31424:SF3">
    <property type="entry name" value="RING-TYPE DOMAIN-CONTAINING PROTEIN"/>
    <property type="match status" value="1"/>
</dbReference>
<keyword evidence="2" id="KW-1185">Reference proteome</keyword>
<dbReference type="OrthoDB" id="5983224at2759"/>
<proteinExistence type="predicted"/>
<reference evidence="1" key="1">
    <citation type="submission" date="2020-04" db="EMBL/GenBank/DDBJ databases">
        <authorList>
            <person name="Alioto T."/>
            <person name="Alioto T."/>
            <person name="Gomez Garrido J."/>
        </authorList>
    </citation>
    <scope>NUCLEOTIDE SEQUENCE</scope>
    <source>
        <strain evidence="1">A484AB</strain>
    </source>
</reference>
<name>A0A6S7FLD8_PARCT</name>
<evidence type="ECO:0000313" key="2">
    <source>
        <dbReference type="Proteomes" id="UP001152795"/>
    </source>
</evidence>
<protein>
    <submittedName>
        <fullName evidence="1">Uncharacterized protein</fullName>
    </submittedName>
</protein>
<sequence length="484" mass="55795">MTRLTNFVVISFAVLDSEADMMSSKGQESYDLLQQSCSSLLKQVNKLLEAKKLTVNGKDIPVDIYLGGDYKFLLLILGMKSATSDYACIWCKIFKLDRYDMSKPIDYYWQAKLARTFEEMREQAKSCKFSCEHRPLINIALENVVLDELHLMLRITDKLTDNLVRDAIEWDRKDNLNKPPNQRTAKHVDDLVGAINRCGVTFNIWEKMDADGRGSGISDFTSLMGSDKRLLLNKLPKKLGAVTRPEISETVVKIWKEFTELYVLLGTENPSSGDITKYFQKATSWIRLLLTLSGKAMGCESGRVTPYMHAMVYHVPRFMEKGKGVRNSLDKILINQDSTFLSITMIYSKLSGIFAFLLSFEKLNDVCRRVRLHRSNKCDAAKDVLLVGKRMEHLADCERGVREYKKQYLDYWEESIKESRAKRHRACMQPAEVGHLGFEMLSNFTVDEIKLRLKHLRVQTRYRCKKKLKELLVNTLQDKENAML</sequence>